<reference evidence="13 14" key="1">
    <citation type="submission" date="2016-10" db="EMBL/GenBank/DDBJ databases">
        <authorList>
            <person name="de Groot N.N."/>
        </authorList>
    </citation>
    <scope>NUCLEOTIDE SEQUENCE [LARGE SCALE GENOMIC DNA]</scope>
    <source>
        <strain evidence="13 14">CPCC 202699</strain>
    </source>
</reference>
<keyword evidence="9 11" id="KW-0472">Membrane</keyword>
<dbReference type="Gene3D" id="3.20.20.70">
    <property type="entry name" value="Aldolase class I"/>
    <property type="match status" value="1"/>
</dbReference>
<evidence type="ECO:0000313" key="13">
    <source>
        <dbReference type="EMBL" id="SDY01197.1"/>
    </source>
</evidence>
<evidence type="ECO:0000256" key="7">
    <source>
        <dbReference type="ARBA" id="ARBA00022975"/>
    </source>
</evidence>
<dbReference type="GO" id="GO:0005737">
    <property type="term" value="C:cytoplasm"/>
    <property type="evidence" value="ECO:0007669"/>
    <property type="project" value="InterPro"/>
</dbReference>
<evidence type="ECO:0000256" key="10">
    <source>
        <dbReference type="ARBA" id="ARBA00048639"/>
    </source>
</evidence>
<dbReference type="GO" id="GO:0044205">
    <property type="term" value="P:'de novo' UMP biosynthetic process"/>
    <property type="evidence" value="ECO:0007669"/>
    <property type="project" value="UniProtKB-UniRule"/>
</dbReference>
<sequence length="357" mass="37726">MEGAGGVRHDGPVLFDKIIRPALYGLSKNDPELVHERTLQVLAKVSRSSPALAALRRVYRTEAPVSVLGLDFPNPVGLAAGMDKNGRALHAWPALGFGFVEVGTVTGLAQPGNPKPRLYTLPATDAVINRMGFNNEGAEALAARLKAFGKPDVPLGISIGKSKVTPLEAAVEDYRSSLKALYPFADYFAINVSSPNTPGLRALQDKSALAELLAELRKTMTELGKPVPLLVKVAPDLTDEALAELLGVCEEHRVDGLIATNTTLSREGIAPSDAHLADQAGGLSGRPLTSRAREVVEFVHTETGGKLPIIGVGGILDADDARRLLDAGASLVQLYTGFALHGPGLVHRVTRGLSGRR</sequence>
<dbReference type="Proteomes" id="UP000199515">
    <property type="component" value="Unassembled WGS sequence"/>
</dbReference>
<dbReference type="InterPro" id="IPR013785">
    <property type="entry name" value="Aldolase_TIM"/>
</dbReference>
<keyword evidence="7 11" id="KW-0665">Pyrimidine biosynthesis</keyword>
<feature type="binding site" evidence="11">
    <location>
        <position position="260"/>
    </location>
    <ligand>
        <name>FMN</name>
        <dbReference type="ChEBI" id="CHEBI:58210"/>
    </ligand>
</feature>
<evidence type="ECO:0000256" key="5">
    <source>
        <dbReference type="ARBA" id="ARBA00022630"/>
    </source>
</evidence>
<feature type="binding site" evidence="11">
    <location>
        <position position="191"/>
    </location>
    <ligand>
        <name>FMN</name>
        <dbReference type="ChEBI" id="CHEBI:58210"/>
    </ligand>
</feature>
<dbReference type="GO" id="GO:0006207">
    <property type="term" value="P:'de novo' pyrimidine nucleobase biosynthetic process"/>
    <property type="evidence" value="ECO:0007669"/>
    <property type="project" value="UniProtKB-UniRule"/>
</dbReference>
<feature type="binding site" evidence="11">
    <location>
        <begin position="129"/>
        <end position="133"/>
    </location>
    <ligand>
        <name>substrate</name>
    </ligand>
</feature>
<comment type="cofactor">
    <cofactor evidence="11">
        <name>FMN</name>
        <dbReference type="ChEBI" id="CHEBI:58210"/>
    </cofactor>
    <text evidence="11">Binds 1 FMN per subunit.</text>
</comment>
<gene>
    <name evidence="11" type="primary">pyrD</name>
    <name evidence="13" type="ORF">SAMN05421504_104214</name>
</gene>
<feature type="binding site" evidence="11">
    <location>
        <begin position="335"/>
        <end position="336"/>
    </location>
    <ligand>
        <name>FMN</name>
        <dbReference type="ChEBI" id="CHEBI:58210"/>
    </ligand>
</feature>
<name>A0A1H3GDS6_9PSEU</name>
<evidence type="ECO:0000256" key="11">
    <source>
        <dbReference type="HAMAP-Rule" id="MF_00225"/>
    </source>
</evidence>
<dbReference type="PANTHER" id="PTHR48109:SF4">
    <property type="entry name" value="DIHYDROOROTATE DEHYDROGENASE (QUINONE), MITOCHONDRIAL"/>
    <property type="match status" value="1"/>
</dbReference>
<dbReference type="NCBIfam" id="NF003652">
    <property type="entry name" value="PRK05286.2-5"/>
    <property type="match status" value="1"/>
</dbReference>
<dbReference type="PANTHER" id="PTHR48109">
    <property type="entry name" value="DIHYDROOROTATE DEHYDROGENASE (QUINONE), MITOCHONDRIAL-RELATED"/>
    <property type="match status" value="1"/>
</dbReference>
<dbReference type="InterPro" id="IPR001295">
    <property type="entry name" value="Dihydroorotate_DH_CS"/>
</dbReference>
<protein>
    <recommendedName>
        <fullName evidence="11">Dihydroorotate dehydrogenase (quinone)</fullName>
        <ecNumber evidence="11">1.3.5.2</ecNumber>
    </recommendedName>
    <alternativeName>
        <fullName evidence="11">DHOdehase</fullName>
        <shortName evidence="11">DHOD</shortName>
        <shortName evidence="11">DHODase</shortName>
    </alternativeName>
    <alternativeName>
        <fullName evidence="11">Dihydroorotate oxidase</fullName>
    </alternativeName>
</protein>
<dbReference type="HAMAP" id="MF_00225">
    <property type="entry name" value="DHO_dh_type2"/>
    <property type="match status" value="1"/>
</dbReference>
<feature type="binding site" evidence="11">
    <location>
        <begin position="80"/>
        <end position="84"/>
    </location>
    <ligand>
        <name>FMN</name>
        <dbReference type="ChEBI" id="CHEBI:58210"/>
    </ligand>
</feature>
<dbReference type="AlphaFoldDB" id="A0A1H3GDS6"/>
<keyword evidence="11" id="KW-1003">Cell membrane</keyword>
<dbReference type="InterPro" id="IPR050074">
    <property type="entry name" value="DHO_dehydrogenase"/>
</dbReference>
<dbReference type="InterPro" id="IPR005719">
    <property type="entry name" value="Dihydroorotate_DH_2"/>
</dbReference>
<comment type="subunit">
    <text evidence="11">Monomer.</text>
</comment>
<keyword evidence="5 11" id="KW-0285">Flavoprotein</keyword>
<feature type="binding site" evidence="11">
    <location>
        <position position="285"/>
    </location>
    <ligand>
        <name>FMN</name>
        <dbReference type="ChEBI" id="CHEBI:58210"/>
    </ligand>
</feature>
<dbReference type="GO" id="GO:0005886">
    <property type="term" value="C:plasma membrane"/>
    <property type="evidence" value="ECO:0007669"/>
    <property type="project" value="UniProtKB-SubCell"/>
</dbReference>
<evidence type="ECO:0000256" key="8">
    <source>
        <dbReference type="ARBA" id="ARBA00023002"/>
    </source>
</evidence>
<evidence type="ECO:0000256" key="9">
    <source>
        <dbReference type="ARBA" id="ARBA00023136"/>
    </source>
</evidence>
<keyword evidence="14" id="KW-1185">Reference proteome</keyword>
<evidence type="ECO:0000256" key="6">
    <source>
        <dbReference type="ARBA" id="ARBA00022643"/>
    </source>
</evidence>
<dbReference type="EC" id="1.3.5.2" evidence="11"/>
<comment type="catalytic activity">
    <reaction evidence="10 11">
        <text>(S)-dihydroorotate + a quinone = orotate + a quinol</text>
        <dbReference type="Rhea" id="RHEA:30187"/>
        <dbReference type="ChEBI" id="CHEBI:24646"/>
        <dbReference type="ChEBI" id="CHEBI:30839"/>
        <dbReference type="ChEBI" id="CHEBI:30864"/>
        <dbReference type="ChEBI" id="CHEBI:132124"/>
        <dbReference type="EC" id="1.3.5.2"/>
    </reaction>
</comment>
<dbReference type="GO" id="GO:0106430">
    <property type="term" value="F:dihydroorotate dehydrogenase (quinone) activity"/>
    <property type="evidence" value="ECO:0007669"/>
    <property type="project" value="UniProtKB-EC"/>
</dbReference>
<comment type="subcellular location">
    <subcellularLocation>
        <location evidence="11">Cell membrane</location>
        <topology evidence="11">Peripheral membrane protein</topology>
    </subcellularLocation>
    <subcellularLocation>
        <location evidence="2">Membrane</location>
    </subcellularLocation>
</comment>
<accession>A0A1H3GDS6</accession>
<organism evidence="13 14">
    <name type="scientific">Amycolatopsis xylanica</name>
    <dbReference type="NCBI Taxonomy" id="589385"/>
    <lineage>
        <taxon>Bacteria</taxon>
        <taxon>Bacillati</taxon>
        <taxon>Actinomycetota</taxon>
        <taxon>Actinomycetes</taxon>
        <taxon>Pseudonocardiales</taxon>
        <taxon>Pseudonocardiaceae</taxon>
        <taxon>Amycolatopsis</taxon>
    </lineage>
</organism>
<comment type="similarity">
    <text evidence="4 11">Belongs to the dihydroorotate dehydrogenase family. Type 2 subfamily.</text>
</comment>
<dbReference type="STRING" id="589385.SAMN05421504_104214"/>
<dbReference type="PROSITE" id="PS00911">
    <property type="entry name" value="DHODEHASE_1"/>
    <property type="match status" value="1"/>
</dbReference>
<feature type="binding site" evidence="11">
    <location>
        <position position="84"/>
    </location>
    <ligand>
        <name>substrate</name>
    </ligand>
</feature>
<feature type="binding site" evidence="11">
    <location>
        <position position="232"/>
    </location>
    <ligand>
        <name>FMN</name>
        <dbReference type="ChEBI" id="CHEBI:58210"/>
    </ligand>
</feature>
<dbReference type="UniPathway" id="UPA00070">
    <property type="reaction ID" value="UER00946"/>
</dbReference>
<feature type="binding site" evidence="11">
    <location>
        <begin position="261"/>
        <end position="262"/>
    </location>
    <ligand>
        <name>substrate</name>
    </ligand>
</feature>
<proteinExistence type="inferred from homology"/>
<evidence type="ECO:0000256" key="3">
    <source>
        <dbReference type="ARBA" id="ARBA00005161"/>
    </source>
</evidence>
<dbReference type="NCBIfam" id="TIGR01036">
    <property type="entry name" value="pyrD_sub2"/>
    <property type="match status" value="1"/>
</dbReference>
<feature type="binding site" evidence="11">
    <location>
        <position position="158"/>
    </location>
    <ligand>
        <name>FMN</name>
        <dbReference type="ChEBI" id="CHEBI:58210"/>
    </ligand>
</feature>
<feature type="binding site" evidence="11">
    <location>
        <position position="104"/>
    </location>
    <ligand>
        <name>FMN</name>
        <dbReference type="ChEBI" id="CHEBI:58210"/>
    </ligand>
</feature>
<keyword evidence="6 11" id="KW-0288">FMN</keyword>
<feature type="binding site" evidence="11">
    <location>
        <position position="196"/>
    </location>
    <ligand>
        <name>substrate</name>
    </ligand>
</feature>
<comment type="pathway">
    <text evidence="3 11">Pyrimidine metabolism; UMP biosynthesis via de novo pathway; orotate from (S)-dihydroorotate (quinone route): step 1/1.</text>
</comment>
<evidence type="ECO:0000256" key="2">
    <source>
        <dbReference type="ARBA" id="ARBA00004370"/>
    </source>
</evidence>
<feature type="binding site" evidence="11">
    <location>
        <position position="314"/>
    </location>
    <ligand>
        <name>FMN</name>
        <dbReference type="ChEBI" id="CHEBI:58210"/>
    </ligand>
</feature>
<dbReference type="CDD" id="cd04738">
    <property type="entry name" value="DHOD_2_like"/>
    <property type="match status" value="1"/>
</dbReference>
<evidence type="ECO:0000259" key="12">
    <source>
        <dbReference type="Pfam" id="PF01180"/>
    </source>
</evidence>
<evidence type="ECO:0000256" key="4">
    <source>
        <dbReference type="ARBA" id="ARBA00005359"/>
    </source>
</evidence>
<feature type="domain" description="Dihydroorotate dehydrogenase catalytic" evidence="12">
    <location>
        <begin position="65"/>
        <end position="354"/>
    </location>
</feature>
<evidence type="ECO:0000256" key="1">
    <source>
        <dbReference type="ARBA" id="ARBA00003125"/>
    </source>
</evidence>
<dbReference type="PROSITE" id="PS00912">
    <property type="entry name" value="DHODEHASE_2"/>
    <property type="match status" value="1"/>
</dbReference>
<dbReference type="Pfam" id="PF01180">
    <property type="entry name" value="DHO_dh"/>
    <property type="match status" value="1"/>
</dbReference>
<dbReference type="InterPro" id="IPR005720">
    <property type="entry name" value="Dihydroorotate_DH_cat"/>
</dbReference>
<keyword evidence="8 11" id="KW-0560">Oxidoreductase</keyword>
<comment type="function">
    <text evidence="1 11">Catalyzes the conversion of dihydroorotate to orotate with quinone as electron acceptor.</text>
</comment>
<feature type="active site" description="Nucleophile" evidence="11">
    <location>
        <position position="194"/>
    </location>
</feature>
<dbReference type="SUPFAM" id="SSF51395">
    <property type="entry name" value="FMN-linked oxidoreductases"/>
    <property type="match status" value="1"/>
</dbReference>
<dbReference type="EMBL" id="FNON01000004">
    <property type="protein sequence ID" value="SDY01197.1"/>
    <property type="molecule type" value="Genomic_DNA"/>
</dbReference>
<feature type="binding site" evidence="11">
    <location>
        <position position="191"/>
    </location>
    <ligand>
        <name>substrate</name>
    </ligand>
</feature>
<evidence type="ECO:0000313" key="14">
    <source>
        <dbReference type="Proteomes" id="UP000199515"/>
    </source>
</evidence>